<evidence type="ECO:0000256" key="3">
    <source>
        <dbReference type="ARBA" id="ARBA00022679"/>
    </source>
</evidence>
<feature type="region of interest" description="Disordered" evidence="8">
    <location>
        <begin position="1"/>
        <end position="25"/>
    </location>
</feature>
<comment type="caution">
    <text evidence="9">The sequence shown here is derived from an EMBL/GenBank/DDBJ whole genome shotgun (WGS) entry which is preliminary data.</text>
</comment>
<name>A0A5M3SZZ9_LIMPL</name>
<evidence type="ECO:0000256" key="2">
    <source>
        <dbReference type="ARBA" id="ARBA00022603"/>
    </source>
</evidence>
<evidence type="ECO:0000256" key="7">
    <source>
        <dbReference type="RuleBase" id="RU000416"/>
    </source>
</evidence>
<dbReference type="EC" id="2.1.1.37" evidence="1"/>
<evidence type="ECO:0000256" key="1">
    <source>
        <dbReference type="ARBA" id="ARBA00011975"/>
    </source>
</evidence>
<keyword evidence="3 6" id="KW-0808">Transferase</keyword>
<gene>
    <name evidence="9" type="ORF">NIES46_00610</name>
</gene>
<sequence length="429" mass="48702">MAGRSNTLSPLPTANARLGAGDDRTSISSHCTPNYQNMKYSVLDTFAGAGGFSLGFQWAGAHIIGAIEIDEWAGETFQFNHPNAHLIKGDIKGITDEQILDTFGEIKPHIILGGIPCQGFSICNQNKGDRQDSRNYMFQDLIRISSLLQPEIIIIENVPNLIKAKTTNRQLVIDLIMSKLRHLGYQVNYQILNATDYGIPQVRKRLFILAHRCDLTHPFPQPTHTTSNQTELFTHNLKKCPSLWEAISDLPDIDAGEGAEEMEYNKCPDHEYQQILRNGSDRVFNHKAMKHSQRLVQRFASMGWGDSTSDVPNHLRPLKRNSHQFSDKIYDQNNRRMSPYKPCNTIPASFYANFVHPYKNRNFTAREGARIQSFPDWYVFKGKPTVVSHKLLEREGRLAEKHLCQYNQIGNAVPPLMAKAIAENLFKQL</sequence>
<evidence type="ECO:0000313" key="10">
    <source>
        <dbReference type="Proteomes" id="UP000326169"/>
    </source>
</evidence>
<dbReference type="InterPro" id="IPR050390">
    <property type="entry name" value="C5-Methyltransferase"/>
</dbReference>
<evidence type="ECO:0000256" key="8">
    <source>
        <dbReference type="SAM" id="MobiDB-lite"/>
    </source>
</evidence>
<proteinExistence type="inferred from homology"/>
<dbReference type="SUPFAM" id="SSF53335">
    <property type="entry name" value="S-adenosyl-L-methionine-dependent methyltransferases"/>
    <property type="match status" value="1"/>
</dbReference>
<dbReference type="EMBL" id="BIMW01000001">
    <property type="protein sequence ID" value="GCE92027.1"/>
    <property type="molecule type" value="Genomic_DNA"/>
</dbReference>
<keyword evidence="2 6" id="KW-0489">Methyltransferase</keyword>
<dbReference type="PANTHER" id="PTHR10629">
    <property type="entry name" value="CYTOSINE-SPECIFIC METHYLTRANSFERASE"/>
    <property type="match status" value="1"/>
</dbReference>
<dbReference type="InterPro" id="IPR029063">
    <property type="entry name" value="SAM-dependent_MTases_sf"/>
</dbReference>
<dbReference type="InterPro" id="IPR001525">
    <property type="entry name" value="C5_MeTfrase"/>
</dbReference>
<organism evidence="9 10">
    <name type="scientific">Limnospira platensis NIES-46</name>
    <dbReference type="NCBI Taxonomy" id="1236695"/>
    <lineage>
        <taxon>Bacteria</taxon>
        <taxon>Bacillati</taxon>
        <taxon>Cyanobacteriota</taxon>
        <taxon>Cyanophyceae</taxon>
        <taxon>Oscillatoriophycideae</taxon>
        <taxon>Oscillatoriales</taxon>
        <taxon>Sirenicapillariaceae</taxon>
        <taxon>Limnospira</taxon>
    </lineage>
</organism>
<dbReference type="Gene3D" id="3.90.120.10">
    <property type="entry name" value="DNA Methylase, subunit A, domain 2"/>
    <property type="match status" value="1"/>
</dbReference>
<dbReference type="Gene3D" id="3.40.50.150">
    <property type="entry name" value="Vaccinia Virus protein VP39"/>
    <property type="match status" value="1"/>
</dbReference>
<feature type="compositionally biased region" description="Polar residues" evidence="8">
    <location>
        <begin position="1"/>
        <end position="12"/>
    </location>
</feature>
<dbReference type="Proteomes" id="UP000326169">
    <property type="component" value="Unassembled WGS sequence"/>
</dbReference>
<dbReference type="PROSITE" id="PS51679">
    <property type="entry name" value="SAM_MT_C5"/>
    <property type="match status" value="1"/>
</dbReference>
<reference evidence="9 10" key="1">
    <citation type="journal article" date="2019" name="J Genomics">
        <title>The Draft Genome of a Hydrogen-producing Cyanobacterium, Arthrospira platensis NIES-46.</title>
        <authorList>
            <person name="Suzuki S."/>
            <person name="Yamaguchi H."/>
            <person name="Kawachi M."/>
        </authorList>
    </citation>
    <scope>NUCLEOTIDE SEQUENCE [LARGE SCALE GENOMIC DNA]</scope>
    <source>
        <strain evidence="9 10">NIES-46</strain>
    </source>
</reference>
<keyword evidence="4 6" id="KW-0949">S-adenosyl-L-methionine</keyword>
<dbReference type="Pfam" id="PF00145">
    <property type="entry name" value="DNA_methylase"/>
    <property type="match status" value="1"/>
</dbReference>
<dbReference type="PRINTS" id="PR00105">
    <property type="entry name" value="C5METTRFRASE"/>
</dbReference>
<protein>
    <recommendedName>
        <fullName evidence="1">DNA (cytosine-5-)-methyltransferase</fullName>
        <ecNumber evidence="1">2.1.1.37</ecNumber>
    </recommendedName>
</protein>
<dbReference type="NCBIfam" id="TIGR00675">
    <property type="entry name" value="dcm"/>
    <property type="match status" value="1"/>
</dbReference>
<evidence type="ECO:0000313" key="9">
    <source>
        <dbReference type="EMBL" id="GCE92027.1"/>
    </source>
</evidence>
<feature type="active site" evidence="6">
    <location>
        <position position="117"/>
    </location>
</feature>
<dbReference type="GO" id="GO:0032259">
    <property type="term" value="P:methylation"/>
    <property type="evidence" value="ECO:0007669"/>
    <property type="project" value="UniProtKB-KW"/>
</dbReference>
<dbReference type="PANTHER" id="PTHR10629:SF52">
    <property type="entry name" value="DNA (CYTOSINE-5)-METHYLTRANSFERASE 1"/>
    <property type="match status" value="1"/>
</dbReference>
<keyword evidence="10" id="KW-1185">Reference proteome</keyword>
<keyword evidence="5" id="KW-0680">Restriction system</keyword>
<accession>A0A5M3SZZ9</accession>
<evidence type="ECO:0000256" key="6">
    <source>
        <dbReference type="PROSITE-ProRule" id="PRU01016"/>
    </source>
</evidence>
<evidence type="ECO:0000256" key="4">
    <source>
        <dbReference type="ARBA" id="ARBA00022691"/>
    </source>
</evidence>
<evidence type="ECO:0000256" key="5">
    <source>
        <dbReference type="ARBA" id="ARBA00022747"/>
    </source>
</evidence>
<comment type="similarity">
    <text evidence="6 7">Belongs to the class I-like SAM-binding methyltransferase superfamily. C5-methyltransferase family.</text>
</comment>
<dbReference type="GO" id="GO:0008168">
    <property type="term" value="F:methyltransferase activity"/>
    <property type="evidence" value="ECO:0007669"/>
    <property type="project" value="UniProtKB-KW"/>
</dbReference>